<keyword evidence="1" id="KW-1185">Reference proteome</keyword>
<accession>A0A0N5BHN6</accession>
<dbReference type="WBParaSite" id="SPAL_0000547300.1">
    <property type="protein sequence ID" value="SPAL_0000547300.1"/>
    <property type="gene ID" value="SPAL_0000547300"/>
</dbReference>
<sequence>VIQKAHLIFIVWTSRGYVKVRKGDIVINRDILHSQFIVNKF</sequence>
<proteinExistence type="predicted"/>
<evidence type="ECO:0000313" key="1">
    <source>
        <dbReference type="Proteomes" id="UP000046392"/>
    </source>
</evidence>
<reference evidence="2" key="1">
    <citation type="submission" date="2017-02" db="UniProtKB">
        <authorList>
            <consortium name="WormBaseParasite"/>
        </authorList>
    </citation>
    <scope>IDENTIFICATION</scope>
</reference>
<name>A0A0N5BHN6_STREA</name>
<evidence type="ECO:0000313" key="2">
    <source>
        <dbReference type="WBParaSite" id="SPAL_0000547300.1"/>
    </source>
</evidence>
<protein>
    <submittedName>
        <fullName evidence="2">ABC transporter ATP-binding protein</fullName>
    </submittedName>
</protein>
<dbReference type="Proteomes" id="UP000046392">
    <property type="component" value="Unplaced"/>
</dbReference>
<organism evidence="1 2">
    <name type="scientific">Strongyloides papillosus</name>
    <name type="common">Intestinal threadworm</name>
    <dbReference type="NCBI Taxonomy" id="174720"/>
    <lineage>
        <taxon>Eukaryota</taxon>
        <taxon>Metazoa</taxon>
        <taxon>Ecdysozoa</taxon>
        <taxon>Nematoda</taxon>
        <taxon>Chromadorea</taxon>
        <taxon>Rhabditida</taxon>
        <taxon>Tylenchina</taxon>
        <taxon>Panagrolaimomorpha</taxon>
        <taxon>Strongyloidoidea</taxon>
        <taxon>Strongyloididae</taxon>
        <taxon>Strongyloides</taxon>
    </lineage>
</organism>
<dbReference type="AlphaFoldDB" id="A0A0N5BHN6"/>